<name>A0A699YIC0_HAELA</name>
<proteinExistence type="predicted"/>
<comment type="caution">
    <text evidence="1">The sequence shown here is derived from an EMBL/GenBank/DDBJ whole genome shotgun (WGS) entry which is preliminary data.</text>
</comment>
<reference evidence="1 2" key="1">
    <citation type="submission" date="2020-02" db="EMBL/GenBank/DDBJ databases">
        <title>Draft genome sequence of Haematococcus lacustris strain NIES-144.</title>
        <authorList>
            <person name="Morimoto D."/>
            <person name="Nakagawa S."/>
            <person name="Yoshida T."/>
            <person name="Sawayama S."/>
        </authorList>
    </citation>
    <scope>NUCLEOTIDE SEQUENCE [LARGE SCALE GENOMIC DNA]</scope>
    <source>
        <strain evidence="1 2">NIES-144</strain>
    </source>
</reference>
<evidence type="ECO:0000313" key="1">
    <source>
        <dbReference type="EMBL" id="GFH09221.1"/>
    </source>
</evidence>
<dbReference type="Proteomes" id="UP000485058">
    <property type="component" value="Unassembled WGS sequence"/>
</dbReference>
<sequence>MSGTGCSTRSASSRASCHRCCGCLLQSRVRQRLQHEMAARAASLAGPFVPSGRADPLAMMR</sequence>
<dbReference type="AlphaFoldDB" id="A0A699YIC0"/>
<accession>A0A699YIC0</accession>
<feature type="non-terminal residue" evidence="1">
    <location>
        <position position="61"/>
    </location>
</feature>
<organism evidence="1 2">
    <name type="scientific">Haematococcus lacustris</name>
    <name type="common">Green alga</name>
    <name type="synonym">Haematococcus pluvialis</name>
    <dbReference type="NCBI Taxonomy" id="44745"/>
    <lineage>
        <taxon>Eukaryota</taxon>
        <taxon>Viridiplantae</taxon>
        <taxon>Chlorophyta</taxon>
        <taxon>core chlorophytes</taxon>
        <taxon>Chlorophyceae</taxon>
        <taxon>CS clade</taxon>
        <taxon>Chlamydomonadales</taxon>
        <taxon>Haematococcaceae</taxon>
        <taxon>Haematococcus</taxon>
    </lineage>
</organism>
<dbReference type="EMBL" id="BLLF01000217">
    <property type="protein sequence ID" value="GFH09221.1"/>
    <property type="molecule type" value="Genomic_DNA"/>
</dbReference>
<keyword evidence="2" id="KW-1185">Reference proteome</keyword>
<protein>
    <submittedName>
        <fullName evidence="1">Uncharacterized protein</fullName>
    </submittedName>
</protein>
<gene>
    <name evidence="1" type="ORF">HaLaN_04324</name>
</gene>
<evidence type="ECO:0000313" key="2">
    <source>
        <dbReference type="Proteomes" id="UP000485058"/>
    </source>
</evidence>
<feature type="non-terminal residue" evidence="1">
    <location>
        <position position="1"/>
    </location>
</feature>